<keyword evidence="8" id="KW-1185">Reference proteome</keyword>
<evidence type="ECO:0000256" key="2">
    <source>
        <dbReference type="ARBA" id="ARBA00022692"/>
    </source>
</evidence>
<dbReference type="PROSITE" id="PS50262">
    <property type="entry name" value="G_PROTEIN_RECEP_F1_2"/>
    <property type="match status" value="1"/>
</dbReference>
<dbReference type="OrthoDB" id="10011262at2759"/>
<evidence type="ECO:0000256" key="5">
    <source>
        <dbReference type="SAM" id="Phobius"/>
    </source>
</evidence>
<evidence type="ECO:0000256" key="1">
    <source>
        <dbReference type="ARBA" id="ARBA00004370"/>
    </source>
</evidence>
<sequence>MNHTHNETVVVHGEWQCQFMDLAANEKDCSDSNPKVCIVCATSGKFFTGESVLDYYSTGHIVCLGLWVLTVVIGTVGVFTNSLIIAVIRARKIYIPFDYLLMVLACFDIFCCIASVFAMSAHVARYQNWISHNEFAVYWFYIGNLMTLQGRTVSTYMTILITIERFLVIAFPIRSRTWFTSGKTTFFAAVVWYKEFKGFQMFTQI</sequence>
<dbReference type="Gene3D" id="1.20.1070.10">
    <property type="entry name" value="Rhodopsin 7-helix transmembrane proteins"/>
    <property type="match status" value="1"/>
</dbReference>
<dbReference type="InterPro" id="IPR017452">
    <property type="entry name" value="GPCR_Rhodpsn_7TM"/>
</dbReference>
<evidence type="ECO:0000256" key="3">
    <source>
        <dbReference type="ARBA" id="ARBA00022989"/>
    </source>
</evidence>
<gene>
    <name evidence="7" type="ORF">Ocin01_09204</name>
</gene>
<feature type="transmembrane region" description="Helical" evidence="5">
    <location>
        <begin position="99"/>
        <end position="119"/>
    </location>
</feature>
<dbReference type="PANTHER" id="PTHR45698">
    <property type="entry name" value="TRACE AMINE-ASSOCIATED RECEPTOR 19N-RELATED"/>
    <property type="match status" value="1"/>
</dbReference>
<keyword evidence="3 5" id="KW-1133">Transmembrane helix</keyword>
<dbReference type="AlphaFoldDB" id="A0A1D2MWY4"/>
<comment type="caution">
    <text evidence="7">The sequence shown here is derived from an EMBL/GenBank/DDBJ whole genome shotgun (WGS) entry which is preliminary data.</text>
</comment>
<dbReference type="EMBL" id="LJIJ01000439">
    <property type="protein sequence ID" value="ODM97472.1"/>
    <property type="molecule type" value="Genomic_DNA"/>
</dbReference>
<dbReference type="PANTHER" id="PTHR45698:SF1">
    <property type="entry name" value="TRACE AMINE-ASSOCIATED RECEPTOR 13C-LIKE"/>
    <property type="match status" value="1"/>
</dbReference>
<protein>
    <recommendedName>
        <fullName evidence="6">G-protein coupled receptors family 1 profile domain-containing protein</fullName>
    </recommendedName>
</protein>
<feature type="transmembrane region" description="Helical" evidence="5">
    <location>
        <begin position="64"/>
        <end position="87"/>
    </location>
</feature>
<proteinExistence type="predicted"/>
<feature type="domain" description="G-protein coupled receptors family 1 profile" evidence="6">
    <location>
        <begin position="80"/>
        <end position="192"/>
    </location>
</feature>
<dbReference type="Pfam" id="PF10328">
    <property type="entry name" value="7TM_GPCR_Srx"/>
    <property type="match status" value="1"/>
</dbReference>
<evidence type="ECO:0000313" key="7">
    <source>
        <dbReference type="EMBL" id="ODM97472.1"/>
    </source>
</evidence>
<dbReference type="SUPFAM" id="SSF81321">
    <property type="entry name" value="Family A G protein-coupled receptor-like"/>
    <property type="match status" value="1"/>
</dbReference>
<organism evidence="7 8">
    <name type="scientific">Orchesella cincta</name>
    <name type="common">Springtail</name>
    <name type="synonym">Podura cincta</name>
    <dbReference type="NCBI Taxonomy" id="48709"/>
    <lineage>
        <taxon>Eukaryota</taxon>
        <taxon>Metazoa</taxon>
        <taxon>Ecdysozoa</taxon>
        <taxon>Arthropoda</taxon>
        <taxon>Hexapoda</taxon>
        <taxon>Collembola</taxon>
        <taxon>Entomobryomorpha</taxon>
        <taxon>Entomobryoidea</taxon>
        <taxon>Orchesellidae</taxon>
        <taxon>Orchesellinae</taxon>
        <taxon>Orchesella</taxon>
    </lineage>
</organism>
<evidence type="ECO:0000313" key="8">
    <source>
        <dbReference type="Proteomes" id="UP000094527"/>
    </source>
</evidence>
<accession>A0A1D2MWY4</accession>
<evidence type="ECO:0000256" key="4">
    <source>
        <dbReference type="ARBA" id="ARBA00023136"/>
    </source>
</evidence>
<dbReference type="InterPro" id="IPR019430">
    <property type="entry name" value="7TM_GPCR_serpentine_rcpt_Srx"/>
</dbReference>
<keyword evidence="4 5" id="KW-0472">Membrane</keyword>
<evidence type="ECO:0000259" key="6">
    <source>
        <dbReference type="PROSITE" id="PS50262"/>
    </source>
</evidence>
<dbReference type="GO" id="GO:0016020">
    <property type="term" value="C:membrane"/>
    <property type="evidence" value="ECO:0007669"/>
    <property type="project" value="UniProtKB-SubCell"/>
</dbReference>
<reference evidence="7 8" key="1">
    <citation type="journal article" date="2016" name="Genome Biol. Evol.">
        <title>Gene Family Evolution Reflects Adaptation to Soil Environmental Stressors in the Genome of the Collembolan Orchesella cincta.</title>
        <authorList>
            <person name="Faddeeva-Vakhrusheva A."/>
            <person name="Derks M.F."/>
            <person name="Anvar S.Y."/>
            <person name="Agamennone V."/>
            <person name="Suring W."/>
            <person name="Smit S."/>
            <person name="van Straalen N.M."/>
            <person name="Roelofs D."/>
        </authorList>
    </citation>
    <scope>NUCLEOTIDE SEQUENCE [LARGE SCALE GENOMIC DNA]</scope>
    <source>
        <tissue evidence="7">Mixed pool</tissue>
    </source>
</reference>
<name>A0A1D2MWY4_ORCCI</name>
<keyword evidence="2 5" id="KW-0812">Transmembrane</keyword>
<comment type="subcellular location">
    <subcellularLocation>
        <location evidence="1">Membrane</location>
    </subcellularLocation>
</comment>
<dbReference type="Proteomes" id="UP000094527">
    <property type="component" value="Unassembled WGS sequence"/>
</dbReference>
<feature type="transmembrane region" description="Helical" evidence="5">
    <location>
        <begin position="153"/>
        <end position="173"/>
    </location>
</feature>